<organism evidence="1 2">
    <name type="scientific">Daphnia magna</name>
    <dbReference type="NCBI Taxonomy" id="35525"/>
    <lineage>
        <taxon>Eukaryota</taxon>
        <taxon>Metazoa</taxon>
        <taxon>Ecdysozoa</taxon>
        <taxon>Arthropoda</taxon>
        <taxon>Crustacea</taxon>
        <taxon>Branchiopoda</taxon>
        <taxon>Diplostraca</taxon>
        <taxon>Cladocera</taxon>
        <taxon>Anomopoda</taxon>
        <taxon>Daphniidae</taxon>
        <taxon>Daphnia</taxon>
    </lineage>
</organism>
<proteinExistence type="predicted"/>
<keyword evidence="2" id="KW-1185">Reference proteome</keyword>
<dbReference type="EMBL" id="JAOYFB010000040">
    <property type="protein sequence ID" value="KAK4037027.1"/>
    <property type="molecule type" value="Genomic_DNA"/>
</dbReference>
<name>A0ABR0B5R8_9CRUS</name>
<evidence type="ECO:0000313" key="1">
    <source>
        <dbReference type="EMBL" id="KAK4037027.1"/>
    </source>
</evidence>
<protein>
    <submittedName>
        <fullName evidence="1">Uncharacterized protein</fullName>
    </submittedName>
</protein>
<accession>A0ABR0B5R8</accession>
<sequence>MKTFNWSCFARHNNELNVKGQWITLQIVVFTSFTPVSDTYPTSCLLPSFPNQVDASFHFRH</sequence>
<reference evidence="1 2" key="1">
    <citation type="journal article" date="2023" name="Nucleic Acids Res.">
        <title>The hologenome of Daphnia magna reveals possible DNA methylation and microbiome-mediated evolution of the host genome.</title>
        <authorList>
            <person name="Chaturvedi A."/>
            <person name="Li X."/>
            <person name="Dhandapani V."/>
            <person name="Marshall H."/>
            <person name="Kissane S."/>
            <person name="Cuenca-Cambronero M."/>
            <person name="Asole G."/>
            <person name="Calvet F."/>
            <person name="Ruiz-Romero M."/>
            <person name="Marangio P."/>
            <person name="Guigo R."/>
            <person name="Rago D."/>
            <person name="Mirbahai L."/>
            <person name="Eastwood N."/>
            <person name="Colbourne J.K."/>
            <person name="Zhou J."/>
            <person name="Mallon E."/>
            <person name="Orsini L."/>
        </authorList>
    </citation>
    <scope>NUCLEOTIDE SEQUENCE [LARGE SCALE GENOMIC DNA]</scope>
    <source>
        <strain evidence="1">LRV0_1</strain>
    </source>
</reference>
<evidence type="ECO:0000313" key="2">
    <source>
        <dbReference type="Proteomes" id="UP001234178"/>
    </source>
</evidence>
<dbReference type="Proteomes" id="UP001234178">
    <property type="component" value="Unassembled WGS sequence"/>
</dbReference>
<gene>
    <name evidence="1" type="ORF">OUZ56_029071</name>
</gene>
<comment type="caution">
    <text evidence="1">The sequence shown here is derived from an EMBL/GenBank/DDBJ whole genome shotgun (WGS) entry which is preliminary data.</text>
</comment>